<accession>A0ACC0WQW7</accession>
<reference evidence="1 2" key="1">
    <citation type="journal article" date="2022" name="bioRxiv">
        <title>The genome of the oomycete Peronosclerospora sorghi, a cosmopolitan pathogen of maize and sorghum, is inflated with dispersed pseudogenes.</title>
        <authorList>
            <person name="Fletcher K."/>
            <person name="Martin F."/>
            <person name="Isakeit T."/>
            <person name="Cavanaugh K."/>
            <person name="Magill C."/>
            <person name="Michelmore R."/>
        </authorList>
    </citation>
    <scope>NUCLEOTIDE SEQUENCE [LARGE SCALE GENOMIC DNA]</scope>
    <source>
        <strain evidence="1">P6</strain>
    </source>
</reference>
<dbReference type="Proteomes" id="UP001163321">
    <property type="component" value="Chromosome 10"/>
</dbReference>
<evidence type="ECO:0000313" key="2">
    <source>
        <dbReference type="Proteomes" id="UP001163321"/>
    </source>
</evidence>
<dbReference type="EMBL" id="CM047589">
    <property type="protein sequence ID" value="KAI9920435.1"/>
    <property type="molecule type" value="Genomic_DNA"/>
</dbReference>
<name>A0ACC0WQW7_9STRA</name>
<keyword evidence="2" id="KW-1185">Reference proteome</keyword>
<protein>
    <submittedName>
        <fullName evidence="1">Uncharacterized protein</fullName>
    </submittedName>
</protein>
<proteinExistence type="predicted"/>
<gene>
    <name evidence="1" type="ORF">PsorP6_015442</name>
</gene>
<comment type="caution">
    <text evidence="1">The sequence shown here is derived from an EMBL/GenBank/DDBJ whole genome shotgun (WGS) entry which is preliminary data.</text>
</comment>
<organism evidence="1 2">
    <name type="scientific">Peronosclerospora sorghi</name>
    <dbReference type="NCBI Taxonomy" id="230839"/>
    <lineage>
        <taxon>Eukaryota</taxon>
        <taxon>Sar</taxon>
        <taxon>Stramenopiles</taxon>
        <taxon>Oomycota</taxon>
        <taxon>Peronosporomycetes</taxon>
        <taxon>Peronosporales</taxon>
        <taxon>Peronosporaceae</taxon>
        <taxon>Peronosclerospora</taxon>
    </lineage>
</organism>
<sequence length="113" mass="12717">MRLEDGHRGVAKFRQRKRMRCFIKRPVVHFVGCGANDNVSLVRRTPDTLELICRHPVQTSNNTIAPASVGFFTVRCYGNNLVLPRRADRLNNVVMSFTVSSAVCRSKNGTTPK</sequence>
<evidence type="ECO:0000313" key="1">
    <source>
        <dbReference type="EMBL" id="KAI9920435.1"/>
    </source>
</evidence>